<keyword evidence="2" id="KW-0677">Repeat</keyword>
<dbReference type="SUPFAM" id="SSF52047">
    <property type="entry name" value="RNI-like"/>
    <property type="match status" value="1"/>
</dbReference>
<dbReference type="InterPro" id="IPR044974">
    <property type="entry name" value="Disease_R_plants"/>
</dbReference>
<dbReference type="PANTHER" id="PTHR11017:SF559">
    <property type="entry name" value="DISEASE RESISTANCE PROTEIN CHL1"/>
    <property type="match status" value="1"/>
</dbReference>
<evidence type="ECO:0000256" key="1">
    <source>
        <dbReference type="ARBA" id="ARBA00022614"/>
    </source>
</evidence>
<keyword evidence="5" id="KW-1185">Reference proteome</keyword>
<dbReference type="InterPro" id="IPR027417">
    <property type="entry name" value="P-loop_NTPase"/>
</dbReference>
<reference evidence="4 5" key="1">
    <citation type="submission" date="2024-03" db="EMBL/GenBank/DDBJ databases">
        <authorList>
            <person name="Gkanogiannis A."/>
            <person name="Becerra Lopez-Lavalle L."/>
        </authorList>
    </citation>
    <scope>NUCLEOTIDE SEQUENCE [LARGE SCALE GENOMIC DNA]</scope>
</reference>
<dbReference type="SUPFAM" id="SSF52540">
    <property type="entry name" value="P-loop containing nucleoside triphosphate hydrolases"/>
    <property type="match status" value="1"/>
</dbReference>
<dbReference type="Pfam" id="PF00560">
    <property type="entry name" value="LRR_1"/>
    <property type="match status" value="1"/>
</dbReference>
<name>A0ABP0Y1S0_9ROSI</name>
<dbReference type="InterPro" id="IPR001611">
    <property type="entry name" value="Leu-rich_rpt"/>
</dbReference>
<evidence type="ECO:0000313" key="5">
    <source>
        <dbReference type="Proteomes" id="UP001642487"/>
    </source>
</evidence>
<dbReference type="InterPro" id="IPR002182">
    <property type="entry name" value="NB-ARC"/>
</dbReference>
<evidence type="ECO:0000256" key="2">
    <source>
        <dbReference type="ARBA" id="ARBA00022737"/>
    </source>
</evidence>
<proteinExistence type="predicted"/>
<keyword evidence="1" id="KW-0433">Leucine-rich repeat</keyword>
<dbReference type="EMBL" id="OZ021745">
    <property type="protein sequence ID" value="CAK9313932.1"/>
    <property type="molecule type" value="Genomic_DNA"/>
</dbReference>
<dbReference type="Gene3D" id="3.40.50.300">
    <property type="entry name" value="P-loop containing nucleotide triphosphate hydrolases"/>
    <property type="match status" value="1"/>
</dbReference>
<protein>
    <recommendedName>
        <fullName evidence="3">NB-ARC domain-containing protein</fullName>
    </recommendedName>
</protein>
<dbReference type="Gene3D" id="3.80.10.10">
    <property type="entry name" value="Ribonuclease Inhibitor"/>
    <property type="match status" value="3"/>
</dbReference>
<evidence type="ECO:0000259" key="3">
    <source>
        <dbReference type="Pfam" id="PF00931"/>
    </source>
</evidence>
<dbReference type="Proteomes" id="UP001642487">
    <property type="component" value="Chromosome 11"/>
</dbReference>
<gene>
    <name evidence="4" type="ORF">CITCOLO1_LOCUS5671</name>
</gene>
<accession>A0ABP0Y1S0</accession>
<dbReference type="Gene3D" id="1.10.8.430">
    <property type="entry name" value="Helical domain of apoptotic protease-activating factors"/>
    <property type="match status" value="1"/>
</dbReference>
<dbReference type="PRINTS" id="PR00364">
    <property type="entry name" value="DISEASERSIST"/>
</dbReference>
<dbReference type="InterPro" id="IPR011713">
    <property type="entry name" value="Leu-rich_rpt_3"/>
</dbReference>
<dbReference type="InterPro" id="IPR042197">
    <property type="entry name" value="Apaf_helical"/>
</dbReference>
<dbReference type="Pfam" id="PF07725">
    <property type="entry name" value="LRR_3"/>
    <property type="match status" value="1"/>
</dbReference>
<evidence type="ECO:0000313" key="4">
    <source>
        <dbReference type="EMBL" id="CAK9313932.1"/>
    </source>
</evidence>
<sequence>MMRRKSWNWTPKPFSYMTELKILEISNVKLSEHRIEFLSNQLRVLKWLGFPLHRFPNNFQPPFMVQLILPGSRLEKLWEGKQNFEWLKEIDVSESKYLVATPDFSSAPNLERLVLRNCSRLSEIHPSISSLSGLGFLEMGGCVNVRRFSCDIICCSSPPQLTSNPDHDVDKFEEEDDDDDKILVTYPNLKSISHLTYLNLKNCTQLSTLPIAMGSLTSLLTLNLNGCKSLVKIPPSLWTLNSLVELDIGGTSVKHLLKPRPVVVWEKDSDMDHDHHLIPPVVFSMKNLTTLNFEKLCRSIWTSFTALLSSNYRPQCIRDLILSNCNLVDEDIPHDLRPINTLEILDLSGNHFVRLSESLSQLINLKALYLNHCNKLKQLPTRLPTSLRYVAGIKSFPVLPNYSEGSSTTISSPLLSNYPQQLTEEEYSSEADTANINKMEQPRSSNLVGMEDQLDKVYNLLDLERKNEVIFLGIFGMRGIGKTSLARVVYETIAHKFESSCFLHISKESNLPTLQHQLLSQLILSKGPIKVGDKNYGEELIKKYVTGRKVVIVLDGVDEEKQIEKLSGLARSPDWFSPGSRVIITGSNRKVLGLPTYEGKVVEYNVAFLDDASAFQLFSKHAFKHNHPPHHDFIHLSNKIIKKLDKLPLALTGIGSFLFNKDIDIWKETLTRISQVEEDFLSTISHRN</sequence>
<dbReference type="Pfam" id="PF00931">
    <property type="entry name" value="NB-ARC"/>
    <property type="match status" value="1"/>
</dbReference>
<dbReference type="PANTHER" id="PTHR11017">
    <property type="entry name" value="LEUCINE-RICH REPEAT-CONTAINING PROTEIN"/>
    <property type="match status" value="1"/>
</dbReference>
<organism evidence="4 5">
    <name type="scientific">Citrullus colocynthis</name>
    <name type="common">colocynth</name>
    <dbReference type="NCBI Taxonomy" id="252529"/>
    <lineage>
        <taxon>Eukaryota</taxon>
        <taxon>Viridiplantae</taxon>
        <taxon>Streptophyta</taxon>
        <taxon>Embryophyta</taxon>
        <taxon>Tracheophyta</taxon>
        <taxon>Spermatophyta</taxon>
        <taxon>Magnoliopsida</taxon>
        <taxon>eudicotyledons</taxon>
        <taxon>Gunneridae</taxon>
        <taxon>Pentapetalae</taxon>
        <taxon>rosids</taxon>
        <taxon>fabids</taxon>
        <taxon>Cucurbitales</taxon>
        <taxon>Cucurbitaceae</taxon>
        <taxon>Benincaseae</taxon>
        <taxon>Citrullus</taxon>
    </lineage>
</organism>
<feature type="domain" description="NB-ARC" evidence="3">
    <location>
        <begin position="451"/>
        <end position="626"/>
    </location>
</feature>
<dbReference type="InterPro" id="IPR032675">
    <property type="entry name" value="LRR_dom_sf"/>
</dbReference>